<reference evidence="1" key="2">
    <citation type="journal article" date="2015" name="Data Brief">
        <title>Shoot transcriptome of the giant reed, Arundo donax.</title>
        <authorList>
            <person name="Barrero R.A."/>
            <person name="Guerrero F.D."/>
            <person name="Moolhuijzen P."/>
            <person name="Goolsby J.A."/>
            <person name="Tidwell J."/>
            <person name="Bellgard S.E."/>
            <person name="Bellgard M.I."/>
        </authorList>
    </citation>
    <scope>NUCLEOTIDE SEQUENCE</scope>
    <source>
        <tissue evidence="1">Shoot tissue taken approximately 20 cm above the soil surface</tissue>
    </source>
</reference>
<organism evidence="1">
    <name type="scientific">Arundo donax</name>
    <name type="common">Giant reed</name>
    <name type="synonym">Donax arundinaceus</name>
    <dbReference type="NCBI Taxonomy" id="35708"/>
    <lineage>
        <taxon>Eukaryota</taxon>
        <taxon>Viridiplantae</taxon>
        <taxon>Streptophyta</taxon>
        <taxon>Embryophyta</taxon>
        <taxon>Tracheophyta</taxon>
        <taxon>Spermatophyta</taxon>
        <taxon>Magnoliopsida</taxon>
        <taxon>Liliopsida</taxon>
        <taxon>Poales</taxon>
        <taxon>Poaceae</taxon>
        <taxon>PACMAD clade</taxon>
        <taxon>Arundinoideae</taxon>
        <taxon>Arundineae</taxon>
        <taxon>Arundo</taxon>
    </lineage>
</organism>
<dbReference type="AlphaFoldDB" id="A0A0A9DCN0"/>
<reference evidence="1" key="1">
    <citation type="submission" date="2014-09" db="EMBL/GenBank/DDBJ databases">
        <authorList>
            <person name="Magalhaes I.L.F."/>
            <person name="Oliveira U."/>
            <person name="Santos F.R."/>
            <person name="Vidigal T.H.D.A."/>
            <person name="Brescovit A.D."/>
            <person name="Santos A.J."/>
        </authorList>
    </citation>
    <scope>NUCLEOTIDE SEQUENCE</scope>
    <source>
        <tissue evidence="1">Shoot tissue taken approximately 20 cm above the soil surface</tissue>
    </source>
</reference>
<proteinExistence type="predicted"/>
<dbReference type="EMBL" id="GBRH01214480">
    <property type="protein sequence ID" value="JAD83415.1"/>
    <property type="molecule type" value="Transcribed_RNA"/>
</dbReference>
<evidence type="ECO:0000313" key="1">
    <source>
        <dbReference type="EMBL" id="JAD83415.1"/>
    </source>
</evidence>
<protein>
    <submittedName>
        <fullName evidence="1">Uncharacterized protein</fullName>
    </submittedName>
</protein>
<name>A0A0A9DCN0_ARUDO</name>
<sequence>MTYNVLVSHKVFFEFLQGLAARRNLLVGSHFLLDHQALVAPDFSLLLLLEPLHLFPTFLKHEKTKSSHSRCSKFSNSIKWYKHPMQSISIQ</sequence>
<accession>A0A0A9DCN0</accession>